<name>A0A2I0AAS3_9ASPA</name>
<evidence type="ECO:0000259" key="2">
    <source>
        <dbReference type="Pfam" id="PF14111"/>
    </source>
</evidence>
<organism evidence="3 4">
    <name type="scientific">Apostasia shenzhenica</name>
    <dbReference type="NCBI Taxonomy" id="1088818"/>
    <lineage>
        <taxon>Eukaryota</taxon>
        <taxon>Viridiplantae</taxon>
        <taxon>Streptophyta</taxon>
        <taxon>Embryophyta</taxon>
        <taxon>Tracheophyta</taxon>
        <taxon>Spermatophyta</taxon>
        <taxon>Magnoliopsida</taxon>
        <taxon>Liliopsida</taxon>
        <taxon>Asparagales</taxon>
        <taxon>Orchidaceae</taxon>
        <taxon>Apostasioideae</taxon>
        <taxon>Apostasia</taxon>
    </lineage>
</organism>
<evidence type="ECO:0000256" key="1">
    <source>
        <dbReference type="SAM" id="MobiDB-lite"/>
    </source>
</evidence>
<feature type="region of interest" description="Disordered" evidence="1">
    <location>
        <begin position="1"/>
        <end position="38"/>
    </location>
</feature>
<reference evidence="3 4" key="1">
    <citation type="journal article" date="2017" name="Nature">
        <title>The Apostasia genome and the evolution of orchids.</title>
        <authorList>
            <person name="Zhang G.Q."/>
            <person name="Liu K.W."/>
            <person name="Li Z."/>
            <person name="Lohaus R."/>
            <person name="Hsiao Y.Y."/>
            <person name="Niu S.C."/>
            <person name="Wang J.Y."/>
            <person name="Lin Y.C."/>
            <person name="Xu Q."/>
            <person name="Chen L.J."/>
            <person name="Yoshida K."/>
            <person name="Fujiwara S."/>
            <person name="Wang Z.W."/>
            <person name="Zhang Y.Q."/>
            <person name="Mitsuda N."/>
            <person name="Wang M."/>
            <person name="Liu G.H."/>
            <person name="Pecoraro L."/>
            <person name="Huang H.X."/>
            <person name="Xiao X.J."/>
            <person name="Lin M."/>
            <person name="Wu X.Y."/>
            <person name="Wu W.L."/>
            <person name="Chen Y.Y."/>
            <person name="Chang S.B."/>
            <person name="Sakamoto S."/>
            <person name="Ohme-Takagi M."/>
            <person name="Yagi M."/>
            <person name="Zeng S.J."/>
            <person name="Shen C.Y."/>
            <person name="Yeh C.M."/>
            <person name="Luo Y.B."/>
            <person name="Tsai W.C."/>
            <person name="Van de Peer Y."/>
            <person name="Liu Z.J."/>
        </authorList>
    </citation>
    <scope>NUCLEOTIDE SEQUENCE [LARGE SCALE GENOMIC DNA]</scope>
    <source>
        <strain evidence="4">cv. Shenzhen</strain>
        <tissue evidence="3">Stem</tissue>
    </source>
</reference>
<evidence type="ECO:0000313" key="4">
    <source>
        <dbReference type="Proteomes" id="UP000236161"/>
    </source>
</evidence>
<dbReference type="Pfam" id="PF14111">
    <property type="entry name" value="DUF4283"/>
    <property type="match status" value="1"/>
</dbReference>
<proteinExistence type="predicted"/>
<dbReference type="OrthoDB" id="1002340at2759"/>
<dbReference type="EMBL" id="KZ452001">
    <property type="protein sequence ID" value="PKA52648.1"/>
    <property type="molecule type" value="Genomic_DNA"/>
</dbReference>
<feature type="domain" description="DUF4283" evidence="2">
    <location>
        <begin position="96"/>
        <end position="174"/>
    </location>
</feature>
<dbReference type="PANTHER" id="PTHR31286">
    <property type="entry name" value="GLYCINE-RICH CELL WALL STRUCTURAL PROTEIN 1.8-LIKE"/>
    <property type="match status" value="1"/>
</dbReference>
<dbReference type="Proteomes" id="UP000236161">
    <property type="component" value="Unassembled WGS sequence"/>
</dbReference>
<sequence length="308" mass="34220">MDAGLADGSGPGLDPRPDGPPGGLSAAQNHPSAAGPSFADVLIGPNFSSQPPSSPLQDIVPGLFPEFEIAKSFDLLNGMPAFIFSEEEIQTMSKPFESTMVGFFPKGRPSMDNVRLCFRSLNLLGSYHVSAMDARHILVRCALSHDLNRMHRHGTYYVNTKPLRMWKWESGFRPGHESPLALIWIAFPSLPIEFWGDLKSFASVFGKPIQLDKATSDLIRPLSPGSLLSLMRENPTLMRFLSPLVGNLASNNLWLLKRDLFTVHIVINWVTPCSFVISNILSLGPKTRFFKKIIFLMKANHRSPYNGW</sequence>
<protein>
    <recommendedName>
        <fullName evidence="2">DUF4283 domain-containing protein</fullName>
    </recommendedName>
</protein>
<dbReference type="InterPro" id="IPR025558">
    <property type="entry name" value="DUF4283"/>
</dbReference>
<accession>A0A2I0AAS3</accession>
<evidence type="ECO:0000313" key="3">
    <source>
        <dbReference type="EMBL" id="PKA52648.1"/>
    </source>
</evidence>
<dbReference type="AlphaFoldDB" id="A0A2I0AAS3"/>
<dbReference type="InterPro" id="IPR040256">
    <property type="entry name" value="At4g02000-like"/>
</dbReference>
<gene>
    <name evidence="3" type="ORF">AXF42_Ash001629</name>
</gene>
<dbReference type="PANTHER" id="PTHR31286:SF180">
    <property type="entry name" value="OS10G0362600 PROTEIN"/>
    <property type="match status" value="1"/>
</dbReference>
<keyword evidence="4" id="KW-1185">Reference proteome</keyword>